<keyword evidence="1" id="KW-1133">Transmembrane helix</keyword>
<keyword evidence="3" id="KW-1185">Reference proteome</keyword>
<protein>
    <submittedName>
        <fullName evidence="2">DUF2189 domain-containing protein</fullName>
    </submittedName>
</protein>
<evidence type="ECO:0000256" key="1">
    <source>
        <dbReference type="SAM" id="Phobius"/>
    </source>
</evidence>
<dbReference type="EMBL" id="JABAIM010000002">
    <property type="protein sequence ID" value="NLR75822.1"/>
    <property type="molecule type" value="Genomic_DNA"/>
</dbReference>
<dbReference type="Pfam" id="PF09955">
    <property type="entry name" value="DUF2189"/>
    <property type="match status" value="1"/>
</dbReference>
<feature type="transmembrane region" description="Helical" evidence="1">
    <location>
        <begin position="193"/>
        <end position="214"/>
    </location>
</feature>
<sequence>MVVSEEGVTPFPSTRNVPLAAPLGWLSAGWQDLRQAPLAYASYGLVFALSGAAFWLVLARYPEVMLGLVTGFMLIGPFLAIGTYHLARQQELGEAPSLKDSLTAWRANLPSIGFMVMIEVLLMASWIRVGVVLIALFFEGNPPTQDDLLHLAFYQAHYAFVSAYVLVGAGFAALVFMVSVVSIPLLMDRKIDAISAIIVSVIACGRNPGAMLIWGTLIVAAISLGFLTGFVGLILTAPWIGAASWHAYRGVLLPES</sequence>
<name>A0A847SIV2_9NEIS</name>
<feature type="transmembrane region" description="Helical" evidence="1">
    <location>
        <begin position="38"/>
        <end position="58"/>
    </location>
</feature>
<feature type="transmembrane region" description="Helical" evidence="1">
    <location>
        <begin position="108"/>
        <end position="138"/>
    </location>
</feature>
<feature type="transmembrane region" description="Helical" evidence="1">
    <location>
        <begin position="64"/>
        <end position="87"/>
    </location>
</feature>
<proteinExistence type="predicted"/>
<keyword evidence="1" id="KW-0472">Membrane</keyword>
<organism evidence="2 3">
    <name type="scientific">Leeia aquatica</name>
    <dbReference type="NCBI Taxonomy" id="2725557"/>
    <lineage>
        <taxon>Bacteria</taxon>
        <taxon>Pseudomonadati</taxon>
        <taxon>Pseudomonadota</taxon>
        <taxon>Betaproteobacteria</taxon>
        <taxon>Neisseriales</taxon>
        <taxon>Leeiaceae</taxon>
        <taxon>Leeia</taxon>
    </lineage>
</organism>
<dbReference type="InterPro" id="IPR018692">
    <property type="entry name" value="DUF2189"/>
</dbReference>
<gene>
    <name evidence="2" type="ORF">HF682_11680</name>
</gene>
<evidence type="ECO:0000313" key="2">
    <source>
        <dbReference type="EMBL" id="NLR75822.1"/>
    </source>
</evidence>
<comment type="caution">
    <text evidence="2">The sequence shown here is derived from an EMBL/GenBank/DDBJ whole genome shotgun (WGS) entry which is preliminary data.</text>
</comment>
<dbReference type="Proteomes" id="UP000587991">
    <property type="component" value="Unassembled WGS sequence"/>
</dbReference>
<reference evidence="2 3" key="1">
    <citation type="submission" date="2020-04" db="EMBL/GenBank/DDBJ databases">
        <title>Draft genome of Leeia sp. IMCC25680.</title>
        <authorList>
            <person name="Song J."/>
            <person name="Cho J.-C."/>
        </authorList>
    </citation>
    <scope>NUCLEOTIDE SEQUENCE [LARGE SCALE GENOMIC DNA]</scope>
    <source>
        <strain evidence="2 3">IMCC25680</strain>
    </source>
</reference>
<evidence type="ECO:0000313" key="3">
    <source>
        <dbReference type="Proteomes" id="UP000587991"/>
    </source>
</evidence>
<dbReference type="AlphaFoldDB" id="A0A847SIV2"/>
<keyword evidence="1" id="KW-0812">Transmembrane</keyword>
<feature type="transmembrane region" description="Helical" evidence="1">
    <location>
        <begin position="220"/>
        <end position="240"/>
    </location>
</feature>
<feature type="transmembrane region" description="Helical" evidence="1">
    <location>
        <begin position="158"/>
        <end position="181"/>
    </location>
</feature>
<accession>A0A847SIV2</accession>
<dbReference type="RefSeq" id="WP_168877460.1">
    <property type="nucleotide sequence ID" value="NZ_JABAIM010000002.1"/>
</dbReference>